<evidence type="ECO:0000256" key="1">
    <source>
        <dbReference type="PROSITE-ProRule" id="PRU00285"/>
    </source>
</evidence>
<evidence type="ECO:0000313" key="4">
    <source>
        <dbReference type="EnsemblMetazoa" id="RPRC005139-PA"/>
    </source>
</evidence>
<comment type="similarity">
    <text evidence="1 2">Belongs to the small heat shock protein (HSP20) family.</text>
</comment>
<name>T1HM65_RHOPR</name>
<dbReference type="InterPro" id="IPR002068">
    <property type="entry name" value="A-crystallin/Hsp20_dom"/>
</dbReference>
<dbReference type="Proteomes" id="UP000015103">
    <property type="component" value="Unassembled WGS sequence"/>
</dbReference>
<dbReference type="PROSITE" id="PS01031">
    <property type="entry name" value="SHSP"/>
    <property type="match status" value="1"/>
</dbReference>
<dbReference type="SUPFAM" id="SSF49764">
    <property type="entry name" value="HSP20-like chaperones"/>
    <property type="match status" value="1"/>
</dbReference>
<dbReference type="VEuPathDB" id="VectorBase:RPRC005139"/>
<sequence length="179" mass="20299">MAGENFKEKKKSKAVANIPNKRAHPHNKTQPLSLWQASVKHQLALFTFLRNQLLSYFTEKPMIGLPLLNKKNETDLLAVKVPKAHFNSVMYSEKSGMIVTVDIEGFNARDVKVRVEEGFLVVEAQVENKHPDGGIYYKQMIKQYEIPPFYNISGIIVKAIGNKLTITIPPARPIITRIE</sequence>
<dbReference type="AlphaFoldDB" id="T1HM65"/>
<dbReference type="InParanoid" id="T1HM65"/>
<dbReference type="EnsemblMetazoa" id="RPRC005139-RA">
    <property type="protein sequence ID" value="RPRC005139-PA"/>
    <property type="gene ID" value="RPRC005139"/>
</dbReference>
<dbReference type="Gene3D" id="2.60.40.790">
    <property type="match status" value="1"/>
</dbReference>
<evidence type="ECO:0000256" key="3">
    <source>
        <dbReference type="SAM" id="MobiDB-lite"/>
    </source>
</evidence>
<organism evidence="4 5">
    <name type="scientific">Rhodnius prolixus</name>
    <name type="common">Triatomid bug</name>
    <dbReference type="NCBI Taxonomy" id="13249"/>
    <lineage>
        <taxon>Eukaryota</taxon>
        <taxon>Metazoa</taxon>
        <taxon>Ecdysozoa</taxon>
        <taxon>Arthropoda</taxon>
        <taxon>Hexapoda</taxon>
        <taxon>Insecta</taxon>
        <taxon>Pterygota</taxon>
        <taxon>Neoptera</taxon>
        <taxon>Paraneoptera</taxon>
        <taxon>Hemiptera</taxon>
        <taxon>Heteroptera</taxon>
        <taxon>Panheteroptera</taxon>
        <taxon>Cimicomorpha</taxon>
        <taxon>Reduviidae</taxon>
        <taxon>Triatominae</taxon>
        <taxon>Rhodnius</taxon>
    </lineage>
</organism>
<dbReference type="EMBL" id="ACPB03017284">
    <property type="status" value="NOT_ANNOTATED_CDS"/>
    <property type="molecule type" value="Genomic_DNA"/>
</dbReference>
<dbReference type="InterPro" id="IPR008978">
    <property type="entry name" value="HSP20-like_chaperone"/>
</dbReference>
<feature type="region of interest" description="Disordered" evidence="3">
    <location>
        <begin position="1"/>
        <end position="29"/>
    </location>
</feature>
<protein>
    <submittedName>
        <fullName evidence="4">SHSP domain-containing protein</fullName>
    </submittedName>
</protein>
<dbReference type="CDD" id="cd06526">
    <property type="entry name" value="metazoan_ACD"/>
    <property type="match status" value="1"/>
</dbReference>
<accession>T1HM65</accession>
<evidence type="ECO:0000313" key="5">
    <source>
        <dbReference type="Proteomes" id="UP000015103"/>
    </source>
</evidence>
<dbReference type="Pfam" id="PF00011">
    <property type="entry name" value="HSP20"/>
    <property type="match status" value="1"/>
</dbReference>
<keyword evidence="5" id="KW-1185">Reference proteome</keyword>
<reference evidence="4" key="1">
    <citation type="submission" date="2015-05" db="UniProtKB">
        <authorList>
            <consortium name="EnsemblMetazoa"/>
        </authorList>
    </citation>
    <scope>IDENTIFICATION</scope>
</reference>
<dbReference type="HOGENOM" id="CLU_1505308_0_0_1"/>
<evidence type="ECO:0000256" key="2">
    <source>
        <dbReference type="RuleBase" id="RU003616"/>
    </source>
</evidence>
<proteinExistence type="inferred from homology"/>